<gene>
    <name evidence="1" type="ORF">LCGC14_1614950</name>
</gene>
<name>A0A0F9L788_9ZZZZ</name>
<evidence type="ECO:0000313" key="1">
    <source>
        <dbReference type="EMBL" id="KKM23460.1"/>
    </source>
</evidence>
<sequence>MKKCGKCEKYQVVSEFYKSKSNKDGLTGKCKKCSIQYQKQYCKDNKEKVKQREKQYRKQYKKRKWTTDPAYRIQCSLRAGIRRIIKTGSKTQALKDYLGCSGQELKQYIESQFKLGMNWDNYGLKGWHIDHRIPIITIKSEDDIAQLKIVCHYTNLQPLWAKENQSKGAKIIKNC</sequence>
<reference evidence="1" key="1">
    <citation type="journal article" date="2015" name="Nature">
        <title>Complex archaea that bridge the gap between prokaryotes and eukaryotes.</title>
        <authorList>
            <person name="Spang A."/>
            <person name="Saw J.H."/>
            <person name="Jorgensen S.L."/>
            <person name="Zaremba-Niedzwiedzka K."/>
            <person name="Martijn J."/>
            <person name="Lind A.E."/>
            <person name="van Eijk R."/>
            <person name="Schleper C."/>
            <person name="Guy L."/>
            <person name="Ettema T.J."/>
        </authorList>
    </citation>
    <scope>NUCLEOTIDE SEQUENCE</scope>
</reference>
<dbReference type="EMBL" id="LAZR01013119">
    <property type="protein sequence ID" value="KKM23460.1"/>
    <property type="molecule type" value="Genomic_DNA"/>
</dbReference>
<protein>
    <submittedName>
        <fullName evidence="1">Uncharacterized protein</fullName>
    </submittedName>
</protein>
<accession>A0A0F9L788</accession>
<organism evidence="1">
    <name type="scientific">marine sediment metagenome</name>
    <dbReference type="NCBI Taxonomy" id="412755"/>
    <lineage>
        <taxon>unclassified sequences</taxon>
        <taxon>metagenomes</taxon>
        <taxon>ecological metagenomes</taxon>
    </lineage>
</organism>
<comment type="caution">
    <text evidence="1">The sequence shown here is derived from an EMBL/GenBank/DDBJ whole genome shotgun (WGS) entry which is preliminary data.</text>
</comment>
<dbReference type="AlphaFoldDB" id="A0A0F9L788"/>
<proteinExistence type="predicted"/>